<feature type="domain" description="FAD dependent oxidoreductase" evidence="2">
    <location>
        <begin position="5"/>
        <end position="380"/>
    </location>
</feature>
<dbReference type="Gene3D" id="3.50.50.60">
    <property type="entry name" value="FAD/NAD(P)-binding domain"/>
    <property type="match status" value="1"/>
</dbReference>
<accession>A0ABP9C1S8</accession>
<evidence type="ECO:0000256" key="1">
    <source>
        <dbReference type="ARBA" id="ARBA00023002"/>
    </source>
</evidence>
<evidence type="ECO:0000313" key="4">
    <source>
        <dbReference type="Proteomes" id="UP001501265"/>
    </source>
</evidence>
<comment type="caution">
    <text evidence="3">The sequence shown here is derived from an EMBL/GenBank/DDBJ whole genome shotgun (WGS) entry which is preliminary data.</text>
</comment>
<dbReference type="PANTHER" id="PTHR13847">
    <property type="entry name" value="SARCOSINE DEHYDROGENASE-RELATED"/>
    <property type="match status" value="1"/>
</dbReference>
<keyword evidence="1" id="KW-0560">Oxidoreductase</keyword>
<dbReference type="InterPro" id="IPR036188">
    <property type="entry name" value="FAD/NAD-bd_sf"/>
</dbReference>
<dbReference type="PANTHER" id="PTHR13847:SF289">
    <property type="entry name" value="GLYCINE OXIDASE"/>
    <property type="match status" value="1"/>
</dbReference>
<gene>
    <name evidence="3" type="ORF">GCM10023220_35770</name>
</gene>
<dbReference type="RefSeq" id="WP_345620728.1">
    <property type="nucleotide sequence ID" value="NZ_BAABIG010000033.1"/>
</dbReference>
<dbReference type="InterPro" id="IPR006076">
    <property type="entry name" value="FAD-dep_OxRdtase"/>
</dbReference>
<dbReference type="SUPFAM" id="SSF51905">
    <property type="entry name" value="FAD/NAD(P)-binding domain"/>
    <property type="match status" value="1"/>
</dbReference>
<proteinExistence type="predicted"/>
<keyword evidence="4" id="KW-1185">Reference proteome</keyword>
<evidence type="ECO:0000313" key="3">
    <source>
        <dbReference type="EMBL" id="GAA4803377.1"/>
    </source>
</evidence>
<dbReference type="Pfam" id="PF01266">
    <property type="entry name" value="DAO"/>
    <property type="match status" value="1"/>
</dbReference>
<reference evidence="4" key="1">
    <citation type="journal article" date="2019" name="Int. J. Syst. Evol. Microbiol.">
        <title>The Global Catalogue of Microorganisms (GCM) 10K type strain sequencing project: providing services to taxonomists for standard genome sequencing and annotation.</title>
        <authorList>
            <consortium name="The Broad Institute Genomics Platform"/>
            <consortium name="The Broad Institute Genome Sequencing Center for Infectious Disease"/>
            <person name="Wu L."/>
            <person name="Ma J."/>
        </authorList>
    </citation>
    <scope>NUCLEOTIDE SEQUENCE [LARGE SCALE GENOMIC DNA]</scope>
    <source>
        <strain evidence="4">JCM 18081</strain>
    </source>
</reference>
<dbReference type="EMBL" id="BAABIG010000033">
    <property type="protein sequence ID" value="GAA4803377.1"/>
    <property type="molecule type" value="Genomic_DNA"/>
</dbReference>
<protein>
    <recommendedName>
        <fullName evidence="2">FAD dependent oxidoreductase domain-containing protein</fullName>
    </recommendedName>
</protein>
<name>A0ABP9C1S8_9ACTN</name>
<sequence length="497" mass="52962">MPGTDVVVVGNGAVGLSIAVEIARRAPELHVSVVGPVERTRAASVAAGAMLNCFGEVTAHTRRHRASEARFAIARVALDLWPQWLAELEADAGGAEAAAVRASWSEGTFVVMGSSSGRIAGENFAAMREAAVELGEPHELVDPEQVDGLAPRLGQRPFQVLHLRREGAVDGRAVVTALERAARRRNVELVPATVRSVLRASDGAVSGVELRDGRTVSAGAVVLAAGVASGALADQVLPAGAVPPMLHGTGLAVTVKRVNTGPRGPHVIRTPNRAGTCGLHVVPLAGEDEQYIGATNVIGFDPAPGVYLGLAQTMLRQASEQVDETLAVSYVQRWLVGTRPIPLDCYPLIGPCSIPGLLFATGTYRDGFHSSPAIARHLASTLLQNSPEDNDSPFTQFVPERMPIETTSVSEAVEGAARHAADTMHDQGTQMPWWLDHTPLEEWARGRIRAFFESLEEPVALLPEVIDPQFLDPAAIDTRSTDRLRRYLRAARLHHGA</sequence>
<dbReference type="Proteomes" id="UP001501265">
    <property type="component" value="Unassembled WGS sequence"/>
</dbReference>
<organism evidence="3 4">
    <name type="scientific">Streptomyces ziwulingensis</name>
    <dbReference type="NCBI Taxonomy" id="1045501"/>
    <lineage>
        <taxon>Bacteria</taxon>
        <taxon>Bacillati</taxon>
        <taxon>Actinomycetota</taxon>
        <taxon>Actinomycetes</taxon>
        <taxon>Kitasatosporales</taxon>
        <taxon>Streptomycetaceae</taxon>
        <taxon>Streptomyces</taxon>
    </lineage>
</organism>
<dbReference type="Gene3D" id="3.30.9.10">
    <property type="entry name" value="D-Amino Acid Oxidase, subunit A, domain 2"/>
    <property type="match status" value="1"/>
</dbReference>
<evidence type="ECO:0000259" key="2">
    <source>
        <dbReference type="Pfam" id="PF01266"/>
    </source>
</evidence>